<keyword evidence="1" id="KW-0472">Membrane</keyword>
<organism evidence="2 3">
    <name type="scientific">Trichogramma brassicae</name>
    <dbReference type="NCBI Taxonomy" id="86971"/>
    <lineage>
        <taxon>Eukaryota</taxon>
        <taxon>Metazoa</taxon>
        <taxon>Ecdysozoa</taxon>
        <taxon>Arthropoda</taxon>
        <taxon>Hexapoda</taxon>
        <taxon>Insecta</taxon>
        <taxon>Pterygota</taxon>
        <taxon>Neoptera</taxon>
        <taxon>Endopterygota</taxon>
        <taxon>Hymenoptera</taxon>
        <taxon>Apocrita</taxon>
        <taxon>Proctotrupomorpha</taxon>
        <taxon>Chalcidoidea</taxon>
        <taxon>Trichogrammatidae</taxon>
        <taxon>Trichogramma</taxon>
    </lineage>
</organism>
<protein>
    <submittedName>
        <fullName evidence="2">Uncharacterized protein</fullName>
    </submittedName>
</protein>
<keyword evidence="1" id="KW-1133">Transmembrane helix</keyword>
<feature type="non-terminal residue" evidence="2">
    <location>
        <position position="528"/>
    </location>
</feature>
<reference evidence="2 3" key="1">
    <citation type="submission" date="2020-02" db="EMBL/GenBank/DDBJ databases">
        <authorList>
            <person name="Ferguson B K."/>
        </authorList>
    </citation>
    <scope>NUCLEOTIDE SEQUENCE [LARGE SCALE GENOMIC DNA]</scope>
</reference>
<evidence type="ECO:0000256" key="1">
    <source>
        <dbReference type="SAM" id="Phobius"/>
    </source>
</evidence>
<keyword evidence="1" id="KW-0812">Transmembrane</keyword>
<dbReference type="Proteomes" id="UP000479190">
    <property type="component" value="Unassembled WGS sequence"/>
</dbReference>
<name>A0A6H5HZ06_9HYME</name>
<dbReference type="AlphaFoldDB" id="A0A6H5HZ06"/>
<sequence length="528" mass="60427">MACREHHHHCRRDQRARSTPLSFISFLVFMQLIGLQIKFQHAVFCGAYCALTHIQQTDTYTHVRKMHALLHRSCTMFTEREARRGEANELVRACPFVISEPRAPREVGALTRPISSSGSGESRCAIYIHRQTQSWDLTVCERCAREMKETEKLSKLALSLCGTRIQHTYTEKESQSQKGNLGTLASALAFLADLTMERTGGDDAIHARGYHRMFHGYRYLYALAELSPPALAPQQVHYYRHFSRLCTPRCRWWPPAATAAAAIATAASRAPETSRERERNERKTKLHRRPFMQIYDRETRVSTLSRQSSVFKSARRIKCSEARAIPLYKSYMRGELTNQFMQRPHQTPPVGERESSAQHYRRARASRQGRRFPAYINLILLFFDSEDASLSQASVVAFDSQVNRAMAALLSGVRVRAELRVLFQKRREQRRRRAGCIGLYRLSGLLKKSSSSTTTTTIAATTTDGITLRAKKKDERRRRSSSSSRREKNHCFEKVLKAPLVFVSLLSPSGFCGVRFLKLGFVKRFAKR</sequence>
<evidence type="ECO:0000313" key="3">
    <source>
        <dbReference type="Proteomes" id="UP000479190"/>
    </source>
</evidence>
<proteinExistence type="predicted"/>
<feature type="transmembrane region" description="Helical" evidence="1">
    <location>
        <begin position="21"/>
        <end position="39"/>
    </location>
</feature>
<accession>A0A6H5HZ06</accession>
<dbReference type="EMBL" id="CADCXV010000335">
    <property type="protein sequence ID" value="CAB0029593.1"/>
    <property type="molecule type" value="Genomic_DNA"/>
</dbReference>
<evidence type="ECO:0000313" key="2">
    <source>
        <dbReference type="EMBL" id="CAB0029593.1"/>
    </source>
</evidence>
<gene>
    <name evidence="2" type="ORF">TBRA_LOCUS1622</name>
</gene>
<keyword evidence="3" id="KW-1185">Reference proteome</keyword>